<evidence type="ECO:0000313" key="6">
    <source>
        <dbReference type="Proteomes" id="UP001062027"/>
    </source>
</evidence>
<evidence type="ECO:0000256" key="2">
    <source>
        <dbReference type="PROSITE-ProRule" id="PRU01091"/>
    </source>
</evidence>
<dbReference type="SUPFAM" id="SSF46894">
    <property type="entry name" value="C-terminal effector domain of the bipartite response regulators"/>
    <property type="match status" value="1"/>
</dbReference>
<feature type="domain" description="OmpR/PhoB-type" evidence="4">
    <location>
        <begin position="4"/>
        <end position="107"/>
    </location>
</feature>
<sequence>MIFKNAIINDAVIFKMNDSELIPLTQDGETILLNSPTARCLQLLVERQGRVVSRDDFLEQVWGAKGIIVSQNTFYQNISLLRKSLKKAGLQEDIVVTVRRKGFTLSSDVVIKITEKSDVAETSMLVHQSTASPLTPVIREAESTNTTTTASVRTNLRSIPKWVTFLLVLILLIEIIIFFGFIYS</sequence>
<evidence type="ECO:0000256" key="1">
    <source>
        <dbReference type="ARBA" id="ARBA00023125"/>
    </source>
</evidence>
<accession>A0ABT2RCL8</accession>
<dbReference type="CDD" id="cd00383">
    <property type="entry name" value="trans_reg_C"/>
    <property type="match status" value="1"/>
</dbReference>
<dbReference type="Proteomes" id="UP001062027">
    <property type="component" value="Unassembled WGS sequence"/>
</dbReference>
<feature type="DNA-binding region" description="OmpR/PhoB-type" evidence="2">
    <location>
        <begin position="4"/>
        <end position="107"/>
    </location>
</feature>
<evidence type="ECO:0000313" key="5">
    <source>
        <dbReference type="EMBL" id="MCU6678486.1"/>
    </source>
</evidence>
<keyword evidence="6" id="KW-1185">Reference proteome</keyword>
<feature type="transmembrane region" description="Helical" evidence="3">
    <location>
        <begin position="162"/>
        <end position="183"/>
    </location>
</feature>
<dbReference type="InterPro" id="IPR016032">
    <property type="entry name" value="Sig_transdc_resp-reg_C-effctor"/>
</dbReference>
<dbReference type="PROSITE" id="PS51755">
    <property type="entry name" value="OMPR_PHOB"/>
    <property type="match status" value="1"/>
</dbReference>
<keyword evidence="3" id="KW-0472">Membrane</keyword>
<keyword evidence="1 2" id="KW-0238">DNA-binding</keyword>
<dbReference type="InterPro" id="IPR001867">
    <property type="entry name" value="OmpR/PhoB-type_DNA-bd"/>
</dbReference>
<protein>
    <submittedName>
        <fullName evidence="5">Winged helix-turn-helix domain-containing protein</fullName>
    </submittedName>
</protein>
<proteinExistence type="predicted"/>
<dbReference type="Gene3D" id="1.10.10.10">
    <property type="entry name" value="Winged helix-like DNA-binding domain superfamily/Winged helix DNA-binding domain"/>
    <property type="match status" value="1"/>
</dbReference>
<dbReference type="RefSeq" id="WP_262662931.1">
    <property type="nucleotide sequence ID" value="NZ_JAMHKS010000073.1"/>
</dbReference>
<keyword evidence="3" id="KW-0812">Transmembrane</keyword>
<comment type="caution">
    <text evidence="5">The sequence shown here is derived from an EMBL/GenBank/DDBJ whole genome shotgun (WGS) entry which is preliminary data.</text>
</comment>
<dbReference type="EMBL" id="JAMHKS010000073">
    <property type="protein sequence ID" value="MCU6678486.1"/>
    <property type="molecule type" value="Genomic_DNA"/>
</dbReference>
<reference evidence="5" key="1">
    <citation type="submission" date="2022-05" db="EMBL/GenBank/DDBJ databases">
        <title>Description of a novel species of Leclercia; Leclercia tamurae and the Proposal for a Novel Genus Silvania gen. nov. Containing Two Novel Species Silvania hatchlandensis sp. nov. and Silvania confinis sp. nov. Isolated from the Rhizosphere of Oak.</title>
        <authorList>
            <person name="Maddock D.W."/>
            <person name="Brady C.L."/>
            <person name="Denman S."/>
            <person name="Arnold D."/>
        </authorList>
    </citation>
    <scope>NUCLEOTIDE SEQUENCE</scope>
    <source>
        <strain evidence="5">H6S3</strain>
    </source>
</reference>
<dbReference type="SMART" id="SM00862">
    <property type="entry name" value="Trans_reg_C"/>
    <property type="match status" value="1"/>
</dbReference>
<name>A0ABT2RCL8_9ENTR</name>
<evidence type="ECO:0000259" key="4">
    <source>
        <dbReference type="PROSITE" id="PS51755"/>
    </source>
</evidence>
<keyword evidence="3" id="KW-1133">Transmembrane helix</keyword>
<evidence type="ECO:0000256" key="3">
    <source>
        <dbReference type="SAM" id="Phobius"/>
    </source>
</evidence>
<dbReference type="Pfam" id="PF00486">
    <property type="entry name" value="Trans_reg_C"/>
    <property type="match status" value="1"/>
</dbReference>
<organism evidence="5 6">
    <name type="scientific">Leclercia tamurae</name>
    <dbReference type="NCBI Taxonomy" id="2926467"/>
    <lineage>
        <taxon>Bacteria</taxon>
        <taxon>Pseudomonadati</taxon>
        <taxon>Pseudomonadota</taxon>
        <taxon>Gammaproteobacteria</taxon>
        <taxon>Enterobacterales</taxon>
        <taxon>Enterobacteriaceae</taxon>
        <taxon>Leclercia</taxon>
    </lineage>
</organism>
<gene>
    <name evidence="5" type="ORF">M8318_12495</name>
</gene>
<dbReference type="InterPro" id="IPR036388">
    <property type="entry name" value="WH-like_DNA-bd_sf"/>
</dbReference>